<protein>
    <submittedName>
        <fullName evidence="2 4">Uncharacterized protein</fullName>
    </submittedName>
</protein>
<evidence type="ECO:0000256" key="1">
    <source>
        <dbReference type="SAM" id="Phobius"/>
    </source>
</evidence>
<accession>A0A183KTN5</accession>
<keyword evidence="1" id="KW-0472">Membrane</keyword>
<feature type="transmembrane region" description="Helical" evidence="1">
    <location>
        <begin position="42"/>
        <end position="63"/>
    </location>
</feature>
<evidence type="ECO:0000313" key="3">
    <source>
        <dbReference type="Proteomes" id="UP000279833"/>
    </source>
</evidence>
<proteinExistence type="predicted"/>
<dbReference type="WBParaSite" id="SCUD_0001842801-mRNA-1">
    <property type="protein sequence ID" value="SCUD_0001842801-mRNA-1"/>
    <property type="gene ID" value="SCUD_0001842801"/>
</dbReference>
<reference evidence="4" key="1">
    <citation type="submission" date="2016-06" db="UniProtKB">
        <authorList>
            <consortium name="WormBaseParasite"/>
        </authorList>
    </citation>
    <scope>IDENTIFICATION</scope>
</reference>
<dbReference type="EMBL" id="UZAK01040995">
    <property type="protein sequence ID" value="VDP65774.1"/>
    <property type="molecule type" value="Genomic_DNA"/>
</dbReference>
<keyword evidence="3" id="KW-1185">Reference proteome</keyword>
<gene>
    <name evidence="2" type="ORF">SCUD_LOCUS18425</name>
</gene>
<evidence type="ECO:0000313" key="2">
    <source>
        <dbReference type="EMBL" id="VDP65774.1"/>
    </source>
</evidence>
<reference evidence="2 3" key="2">
    <citation type="submission" date="2018-11" db="EMBL/GenBank/DDBJ databases">
        <authorList>
            <consortium name="Pathogen Informatics"/>
        </authorList>
    </citation>
    <scope>NUCLEOTIDE SEQUENCE [LARGE SCALE GENOMIC DNA]</scope>
    <source>
        <strain evidence="2">Dakar</strain>
        <strain evidence="3">Dakar, Senegal</strain>
    </source>
</reference>
<keyword evidence="1" id="KW-1133">Transmembrane helix</keyword>
<name>A0A183KTN5_9TREM</name>
<keyword evidence="1" id="KW-0812">Transmembrane</keyword>
<dbReference type="AlphaFoldDB" id="A0A183KTN5"/>
<sequence length="155" mass="18055">MSISQLPWYDSVTTKEYTNMTLVTTQWLINYERTCITQQLPLISYFQCFFSCYCFIFIIVLQVNPSDDITESTKVKRLNKSKLSNSFKSQSLHRRGDLIESDQNDITKMKAVLNNTALLPCRPDKRLLTENGVDENTKGTVSPFSLTWLCFYFYL</sequence>
<organism evidence="4">
    <name type="scientific">Schistosoma curassoni</name>
    <dbReference type="NCBI Taxonomy" id="6186"/>
    <lineage>
        <taxon>Eukaryota</taxon>
        <taxon>Metazoa</taxon>
        <taxon>Spiralia</taxon>
        <taxon>Lophotrochozoa</taxon>
        <taxon>Platyhelminthes</taxon>
        <taxon>Trematoda</taxon>
        <taxon>Digenea</taxon>
        <taxon>Strigeidida</taxon>
        <taxon>Schistosomatoidea</taxon>
        <taxon>Schistosomatidae</taxon>
        <taxon>Schistosoma</taxon>
    </lineage>
</organism>
<evidence type="ECO:0000313" key="4">
    <source>
        <dbReference type="WBParaSite" id="SCUD_0001842801-mRNA-1"/>
    </source>
</evidence>
<dbReference type="Proteomes" id="UP000279833">
    <property type="component" value="Unassembled WGS sequence"/>
</dbReference>